<dbReference type="PANTHER" id="PTHR34296">
    <property type="entry name" value="TRANSCRIPTIONAL ACTIVATOR PROTEIN MED"/>
    <property type="match status" value="1"/>
</dbReference>
<evidence type="ECO:0000256" key="3">
    <source>
        <dbReference type="ARBA" id="ARBA00022475"/>
    </source>
</evidence>
<dbReference type="EMBL" id="JAOWKZ010000001">
    <property type="protein sequence ID" value="MCV2871751.1"/>
    <property type="molecule type" value="Genomic_DNA"/>
</dbReference>
<dbReference type="PANTHER" id="PTHR34296:SF2">
    <property type="entry name" value="ABC TRANSPORTER GUANOSINE-BINDING PROTEIN NUPN"/>
    <property type="match status" value="1"/>
</dbReference>
<evidence type="ECO:0000256" key="1">
    <source>
        <dbReference type="ARBA" id="ARBA00004193"/>
    </source>
</evidence>
<feature type="domain" description="ABC transporter substrate-binding protein PnrA-like" evidence="8">
    <location>
        <begin position="29"/>
        <end position="319"/>
    </location>
</feature>
<dbReference type="InterPro" id="IPR028082">
    <property type="entry name" value="Peripla_BP_I"/>
</dbReference>
<evidence type="ECO:0000256" key="4">
    <source>
        <dbReference type="ARBA" id="ARBA00022729"/>
    </source>
</evidence>
<evidence type="ECO:0000313" key="10">
    <source>
        <dbReference type="Proteomes" id="UP001652564"/>
    </source>
</evidence>
<evidence type="ECO:0000259" key="8">
    <source>
        <dbReference type="Pfam" id="PF02608"/>
    </source>
</evidence>
<proteinExistence type="inferred from homology"/>
<keyword evidence="3" id="KW-1003">Cell membrane</keyword>
<evidence type="ECO:0000256" key="6">
    <source>
        <dbReference type="ARBA" id="ARBA00023288"/>
    </source>
</evidence>
<dbReference type="InterPro" id="IPR003760">
    <property type="entry name" value="PnrA-like"/>
</dbReference>
<dbReference type="SUPFAM" id="SSF53822">
    <property type="entry name" value="Periplasmic binding protein-like I"/>
    <property type="match status" value="1"/>
</dbReference>
<comment type="similarity">
    <text evidence="2">Belongs to the BMP lipoprotein family.</text>
</comment>
<keyword evidence="10" id="KW-1185">Reference proteome</keyword>
<dbReference type="RefSeq" id="WP_263738913.1">
    <property type="nucleotide sequence ID" value="NZ_JAOWKZ010000001.1"/>
</dbReference>
<feature type="chain" id="PRO_5045916900" evidence="7">
    <location>
        <begin position="24"/>
        <end position="330"/>
    </location>
</feature>
<dbReference type="Pfam" id="PF02608">
    <property type="entry name" value="Bmp"/>
    <property type="match status" value="1"/>
</dbReference>
<name>A0ABT2ZKV4_9RHOB</name>
<evidence type="ECO:0000256" key="2">
    <source>
        <dbReference type="ARBA" id="ARBA00008610"/>
    </source>
</evidence>
<gene>
    <name evidence="9" type="ORF">OEZ71_05530</name>
</gene>
<dbReference type="InterPro" id="IPR050957">
    <property type="entry name" value="BMP_lipoprotein"/>
</dbReference>
<evidence type="ECO:0000313" key="9">
    <source>
        <dbReference type="EMBL" id="MCV2871751.1"/>
    </source>
</evidence>
<dbReference type="Gene3D" id="3.40.50.2300">
    <property type="match status" value="2"/>
</dbReference>
<keyword evidence="5" id="KW-0472">Membrane</keyword>
<organism evidence="9 10">
    <name type="scientific">Albidovulum litorale</name>
    <dbReference type="NCBI Taxonomy" id="2984134"/>
    <lineage>
        <taxon>Bacteria</taxon>
        <taxon>Pseudomonadati</taxon>
        <taxon>Pseudomonadota</taxon>
        <taxon>Alphaproteobacteria</taxon>
        <taxon>Rhodobacterales</taxon>
        <taxon>Paracoccaceae</taxon>
        <taxon>Albidovulum</taxon>
    </lineage>
</organism>
<dbReference type="CDD" id="cd06354">
    <property type="entry name" value="PBP1_PrnA-like"/>
    <property type="match status" value="1"/>
</dbReference>
<keyword evidence="4 7" id="KW-0732">Signal</keyword>
<comment type="caution">
    <text evidence="9">The sequence shown here is derived from an EMBL/GenBank/DDBJ whole genome shotgun (WGS) entry which is preliminary data.</text>
</comment>
<accession>A0ABT2ZKV4</accession>
<keyword evidence="6" id="KW-0449">Lipoprotein</keyword>
<evidence type="ECO:0000256" key="7">
    <source>
        <dbReference type="SAM" id="SignalP"/>
    </source>
</evidence>
<sequence length="330" mass="34479">MTLMKTFLGAAATLALSAGFAAADPAIIFDLGGKFDKSFNEAAYNGAERWKAETGGTYKELEMQSEAQREQALRRLAESGANPVVMTGFAFGDVLGQVAPDFPDTKFVIIDVDWLDFPNVRQISFAEHEGSYLVGMMAAMASKTGTVGFIGGMDVPLIRKFACGYVQGVKAANPDATIIQNMTGSTPAAWNDPVKGGEIAKAQKSQGADVIYAAAGGTGIGVLQAAADEGILSIGVDSNQNHLHPGQVLTSMLKRVDNAVYEAFKAGTEIEGGVQVMDLASGGVGYALDDNNAALVSDEMKTAVDDAAAKITSGEIAVHDYMTDDSCPVN</sequence>
<evidence type="ECO:0000256" key="5">
    <source>
        <dbReference type="ARBA" id="ARBA00023136"/>
    </source>
</evidence>
<reference evidence="9 10" key="1">
    <citation type="submission" date="2022-10" db="EMBL/GenBank/DDBJ databases">
        <title>Defluviimonas sp. nov., isolated from ocean surface sediments.</title>
        <authorList>
            <person name="He W."/>
            <person name="Wang L."/>
            <person name="Zhang D.-F."/>
        </authorList>
    </citation>
    <scope>NUCLEOTIDE SEQUENCE [LARGE SCALE GENOMIC DNA]</scope>
    <source>
        <strain evidence="9 10">WL0050</strain>
    </source>
</reference>
<dbReference type="Proteomes" id="UP001652564">
    <property type="component" value="Unassembled WGS sequence"/>
</dbReference>
<feature type="signal peptide" evidence="7">
    <location>
        <begin position="1"/>
        <end position="23"/>
    </location>
</feature>
<protein>
    <submittedName>
        <fullName evidence="9">BMP family ABC transporter substrate-binding protein</fullName>
    </submittedName>
</protein>
<comment type="subcellular location">
    <subcellularLocation>
        <location evidence="1">Cell membrane</location>
        <topology evidence="1">Lipid-anchor</topology>
    </subcellularLocation>
</comment>